<dbReference type="OrthoDB" id="930834at2"/>
<feature type="signal peptide" evidence="1">
    <location>
        <begin position="1"/>
        <end position="24"/>
    </location>
</feature>
<evidence type="ECO:0000313" key="3">
    <source>
        <dbReference type="EMBL" id="SIO24964.1"/>
    </source>
</evidence>
<gene>
    <name evidence="3" type="ORF">SAMN05444394_4149</name>
</gene>
<proteinExistence type="predicted"/>
<dbReference type="Proteomes" id="UP000185221">
    <property type="component" value="Unassembled WGS sequence"/>
</dbReference>
<dbReference type="InterPro" id="IPR036237">
    <property type="entry name" value="Xyl_isomerase-like_sf"/>
</dbReference>
<dbReference type="PANTHER" id="PTHR12110:SF48">
    <property type="entry name" value="BLL3656 PROTEIN"/>
    <property type="match status" value="1"/>
</dbReference>
<reference evidence="4" key="1">
    <citation type="submission" date="2016-11" db="EMBL/GenBank/DDBJ databases">
        <authorList>
            <person name="Varghese N."/>
            <person name="Submissions S."/>
        </authorList>
    </citation>
    <scope>NUCLEOTIDE SEQUENCE [LARGE SCALE GENOMIC DNA]</scope>
    <source>
        <strain evidence="4">DSM 15292</strain>
    </source>
</reference>
<dbReference type="Gene3D" id="3.20.20.150">
    <property type="entry name" value="Divalent-metal-dependent TIM barrel enzymes"/>
    <property type="match status" value="1"/>
</dbReference>
<dbReference type="PANTHER" id="PTHR12110">
    <property type="entry name" value="HYDROXYPYRUVATE ISOMERASE"/>
    <property type="match status" value="1"/>
</dbReference>
<keyword evidence="3" id="KW-0413">Isomerase</keyword>
<dbReference type="InterPro" id="IPR013022">
    <property type="entry name" value="Xyl_isomerase-like_TIM-brl"/>
</dbReference>
<sequence length="303" mass="33146">MNRRNLLKTLALAPAVLSTTATQAKTDKIKKTTFNYCLNTSTIRGQKLSLKETIETSARAGFEGIEIWISDIEGYLKEGNSLSSLNSLLKDSKQIAFNAIGFAPWMAQDAEKSKQGFLQMEKEMKMLSELGCTRVAAPAIGAEGTIDVQQSAEKYAQLIELGRKTGVMPQLEFWGAFGPFHNLSQCLSVAAAANDPDAKILPDVYHLYRGGSGYNGLKLLGPDAFDIIHVNDIPSGKAREELQDKDRVYPGDGIAPYSEIYSTLDSMGGTKILSLELFNPSYYQQDALLVAKTGLEKTKKIFG</sequence>
<dbReference type="RefSeq" id="WP_074226905.1">
    <property type="nucleotide sequence ID" value="NZ_FSRC01000004.1"/>
</dbReference>
<dbReference type="Pfam" id="PF01261">
    <property type="entry name" value="AP_endonuc_2"/>
    <property type="match status" value="1"/>
</dbReference>
<organism evidence="3 4">
    <name type="scientific">Algoriphagus halophilus</name>
    <dbReference type="NCBI Taxonomy" id="226505"/>
    <lineage>
        <taxon>Bacteria</taxon>
        <taxon>Pseudomonadati</taxon>
        <taxon>Bacteroidota</taxon>
        <taxon>Cytophagia</taxon>
        <taxon>Cytophagales</taxon>
        <taxon>Cyclobacteriaceae</taxon>
        <taxon>Algoriphagus</taxon>
    </lineage>
</organism>
<dbReference type="SUPFAM" id="SSF51658">
    <property type="entry name" value="Xylose isomerase-like"/>
    <property type="match status" value="1"/>
</dbReference>
<dbReference type="GO" id="GO:0016853">
    <property type="term" value="F:isomerase activity"/>
    <property type="evidence" value="ECO:0007669"/>
    <property type="project" value="UniProtKB-KW"/>
</dbReference>
<name>A0A1N6HYS6_9BACT</name>
<dbReference type="STRING" id="226505.SAMN05444394_4149"/>
<evidence type="ECO:0000259" key="2">
    <source>
        <dbReference type="Pfam" id="PF01261"/>
    </source>
</evidence>
<keyword evidence="4" id="KW-1185">Reference proteome</keyword>
<evidence type="ECO:0000313" key="4">
    <source>
        <dbReference type="Proteomes" id="UP000185221"/>
    </source>
</evidence>
<keyword evidence="1" id="KW-0732">Signal</keyword>
<dbReference type="AlphaFoldDB" id="A0A1N6HYS6"/>
<feature type="chain" id="PRO_5012455652" evidence="1">
    <location>
        <begin position="25"/>
        <end position="303"/>
    </location>
</feature>
<protein>
    <submittedName>
        <fullName evidence="3">Sugar phosphate isomerase/epimerase</fullName>
    </submittedName>
</protein>
<dbReference type="InterPro" id="IPR050312">
    <property type="entry name" value="IolE/XylAMocC-like"/>
</dbReference>
<feature type="domain" description="Xylose isomerase-like TIM barrel" evidence="2">
    <location>
        <begin position="56"/>
        <end position="296"/>
    </location>
</feature>
<dbReference type="EMBL" id="FSRC01000004">
    <property type="protein sequence ID" value="SIO24964.1"/>
    <property type="molecule type" value="Genomic_DNA"/>
</dbReference>
<accession>A0A1N6HYS6</accession>
<evidence type="ECO:0000256" key="1">
    <source>
        <dbReference type="SAM" id="SignalP"/>
    </source>
</evidence>